<proteinExistence type="predicted"/>
<organism evidence="3 4">
    <name type="scientific">Paenibacillus sedimenti</name>
    <dbReference type="NCBI Taxonomy" id="2770274"/>
    <lineage>
        <taxon>Bacteria</taxon>
        <taxon>Bacillati</taxon>
        <taxon>Bacillota</taxon>
        <taxon>Bacilli</taxon>
        <taxon>Bacillales</taxon>
        <taxon>Paenibacillaceae</taxon>
        <taxon>Paenibacillus</taxon>
    </lineage>
</organism>
<evidence type="ECO:0000313" key="3">
    <source>
        <dbReference type="EMBL" id="MBD0383867.1"/>
    </source>
</evidence>
<dbReference type="InterPro" id="IPR010982">
    <property type="entry name" value="Lambda_DNA-bd_dom_sf"/>
</dbReference>
<dbReference type="PROSITE" id="PS50943">
    <property type="entry name" value="HTH_CROC1"/>
    <property type="match status" value="1"/>
</dbReference>
<sequence>MQSNLGDRIRIIRKTNRLNQNEFANLIGISQATLSELEQGKYSPSLETILSIHRVFKTNLSWLLTGDSLVENESLNLFNVSLGDMELKLIEIFRNLKDYDREEIIQFLNLKLNRYQKE</sequence>
<comment type="caution">
    <text evidence="3">The sequence shown here is derived from an EMBL/GenBank/DDBJ whole genome shotgun (WGS) entry which is preliminary data.</text>
</comment>
<dbReference type="InterPro" id="IPR001387">
    <property type="entry name" value="Cro/C1-type_HTH"/>
</dbReference>
<dbReference type="PANTHER" id="PTHR46558:SF11">
    <property type="entry name" value="HTH-TYPE TRANSCRIPTIONAL REGULATOR XRE"/>
    <property type="match status" value="1"/>
</dbReference>
<name>A0A926KTF6_9BACL</name>
<evidence type="ECO:0000313" key="4">
    <source>
        <dbReference type="Proteomes" id="UP000650466"/>
    </source>
</evidence>
<evidence type="ECO:0000256" key="1">
    <source>
        <dbReference type="ARBA" id="ARBA00023125"/>
    </source>
</evidence>
<dbReference type="Gene3D" id="1.10.260.40">
    <property type="entry name" value="lambda repressor-like DNA-binding domains"/>
    <property type="match status" value="1"/>
</dbReference>
<dbReference type="Pfam" id="PF01381">
    <property type="entry name" value="HTH_3"/>
    <property type="match status" value="1"/>
</dbReference>
<dbReference type="PANTHER" id="PTHR46558">
    <property type="entry name" value="TRACRIPTIONAL REGULATORY PROTEIN-RELATED-RELATED"/>
    <property type="match status" value="1"/>
</dbReference>
<dbReference type="SUPFAM" id="SSF47413">
    <property type="entry name" value="lambda repressor-like DNA-binding domains"/>
    <property type="match status" value="1"/>
</dbReference>
<evidence type="ECO:0000259" key="2">
    <source>
        <dbReference type="PROSITE" id="PS50943"/>
    </source>
</evidence>
<reference evidence="3" key="1">
    <citation type="submission" date="2020-09" db="EMBL/GenBank/DDBJ databases">
        <title>Draft Genome Sequence of Paenibacillus sp. WST5.</title>
        <authorList>
            <person name="Bao Z."/>
        </authorList>
    </citation>
    <scope>NUCLEOTIDE SEQUENCE</scope>
    <source>
        <strain evidence="3">WST5</strain>
    </source>
</reference>
<dbReference type="RefSeq" id="WP_188177640.1">
    <property type="nucleotide sequence ID" value="NZ_JACVVD010000013.1"/>
</dbReference>
<dbReference type="GO" id="GO:0003677">
    <property type="term" value="F:DNA binding"/>
    <property type="evidence" value="ECO:0007669"/>
    <property type="project" value="UniProtKB-KW"/>
</dbReference>
<protein>
    <submittedName>
        <fullName evidence="3">Helix-turn-helix transcriptional regulator</fullName>
    </submittedName>
</protein>
<accession>A0A926KTF6</accession>
<gene>
    <name evidence="3" type="ORF">ICC18_27715</name>
</gene>
<feature type="domain" description="HTH cro/C1-type" evidence="2">
    <location>
        <begin position="9"/>
        <end position="63"/>
    </location>
</feature>
<dbReference type="SMART" id="SM00530">
    <property type="entry name" value="HTH_XRE"/>
    <property type="match status" value="1"/>
</dbReference>
<dbReference type="CDD" id="cd00093">
    <property type="entry name" value="HTH_XRE"/>
    <property type="match status" value="1"/>
</dbReference>
<keyword evidence="1" id="KW-0238">DNA-binding</keyword>
<dbReference type="Proteomes" id="UP000650466">
    <property type="component" value="Unassembled WGS sequence"/>
</dbReference>
<dbReference type="AlphaFoldDB" id="A0A926KTF6"/>
<keyword evidence="4" id="KW-1185">Reference proteome</keyword>
<dbReference type="EMBL" id="JACVVD010000013">
    <property type="protein sequence ID" value="MBD0383867.1"/>
    <property type="molecule type" value="Genomic_DNA"/>
</dbReference>